<sequence>MLTEVCLQVEGLNLDDEQTSTVIEQRFADYLWGSVDGLVTVTIYVDSDDVPGDVVEAARAVEHYLPGVNVRRVHRDLVTASDIAGRVGVSREAVRKWTQRDGDAAFPAPYDTVGGDGRPSKVWLWSDVLPWLKNVYGIDMDENLPDDATVAHIDACLAKVTSYLDRQWRTVTATAWDSDVLSAVEARLHRLLVTHWSQAVASRDHGVEVVLHPITVRTPRLRVLQGGVLERESA</sequence>
<dbReference type="RefSeq" id="WP_344062242.1">
    <property type="nucleotide sequence ID" value="NZ_BAAAPN010000019.1"/>
</dbReference>
<dbReference type="Proteomes" id="UP001501475">
    <property type="component" value="Unassembled WGS sequence"/>
</dbReference>
<organism evidence="1 2">
    <name type="scientific">Nostocoides vanveenii</name>
    <dbReference type="NCBI Taxonomy" id="330835"/>
    <lineage>
        <taxon>Bacteria</taxon>
        <taxon>Bacillati</taxon>
        <taxon>Actinomycetota</taxon>
        <taxon>Actinomycetes</taxon>
        <taxon>Micrococcales</taxon>
        <taxon>Intrasporangiaceae</taxon>
        <taxon>Nostocoides</taxon>
    </lineage>
</organism>
<protein>
    <recommendedName>
        <fullName evidence="3">DNA-binding protein</fullName>
    </recommendedName>
</protein>
<name>A0ABP4WBK6_9MICO</name>
<dbReference type="EMBL" id="BAAAPN010000019">
    <property type="protein sequence ID" value="GAA1749438.1"/>
    <property type="molecule type" value="Genomic_DNA"/>
</dbReference>
<reference evidence="2" key="1">
    <citation type="journal article" date="2019" name="Int. J. Syst. Evol. Microbiol.">
        <title>The Global Catalogue of Microorganisms (GCM) 10K type strain sequencing project: providing services to taxonomists for standard genome sequencing and annotation.</title>
        <authorList>
            <consortium name="The Broad Institute Genomics Platform"/>
            <consortium name="The Broad Institute Genome Sequencing Center for Infectious Disease"/>
            <person name="Wu L."/>
            <person name="Ma J."/>
        </authorList>
    </citation>
    <scope>NUCLEOTIDE SEQUENCE [LARGE SCALE GENOMIC DNA]</scope>
    <source>
        <strain evidence="2">JCM 15591</strain>
    </source>
</reference>
<evidence type="ECO:0000313" key="1">
    <source>
        <dbReference type="EMBL" id="GAA1749438.1"/>
    </source>
</evidence>
<accession>A0ABP4WBK6</accession>
<keyword evidence="2" id="KW-1185">Reference proteome</keyword>
<proteinExistence type="predicted"/>
<evidence type="ECO:0000313" key="2">
    <source>
        <dbReference type="Proteomes" id="UP001501475"/>
    </source>
</evidence>
<evidence type="ECO:0008006" key="3">
    <source>
        <dbReference type="Google" id="ProtNLM"/>
    </source>
</evidence>
<comment type="caution">
    <text evidence="1">The sequence shown here is derived from an EMBL/GenBank/DDBJ whole genome shotgun (WGS) entry which is preliminary data.</text>
</comment>
<gene>
    <name evidence="1" type="ORF">GCM10009810_07290</name>
</gene>